<evidence type="ECO:0000256" key="2">
    <source>
        <dbReference type="ARBA" id="ARBA00023242"/>
    </source>
</evidence>
<dbReference type="EMBL" id="JWZT01005170">
    <property type="protein sequence ID" value="KII61965.1"/>
    <property type="molecule type" value="Genomic_DNA"/>
</dbReference>
<sequence>MSTFKLPGDLEKLHTVPPFKVSKYKMKRERKKLAQQTSGPGWYNMPAIKDLPQVKKDLQLLKLRQSIDPGSRYKKLDWDKNKKILQVFLIVNKIGTIVSTPFDHFDNITKKNRKNTLIEQLLDNENARRLSI</sequence>
<dbReference type="GO" id="GO:0005730">
    <property type="term" value="C:nucleolus"/>
    <property type="evidence" value="ECO:0007669"/>
    <property type="project" value="UniProtKB-SubCell"/>
</dbReference>
<gene>
    <name evidence="4" type="ORF">RF11_13131</name>
</gene>
<evidence type="ECO:0000256" key="1">
    <source>
        <dbReference type="ARBA" id="ARBA00004604"/>
    </source>
</evidence>
<dbReference type="AlphaFoldDB" id="A0A0C2M4J2"/>
<keyword evidence="2" id="KW-0539">Nucleus</keyword>
<evidence type="ECO:0000313" key="4">
    <source>
        <dbReference type="EMBL" id="KII61965.1"/>
    </source>
</evidence>
<feature type="domain" description="Fcf2 pre-rRNA processing C-terminal" evidence="3">
    <location>
        <begin position="35"/>
        <end position="129"/>
    </location>
</feature>
<dbReference type="GO" id="GO:0016740">
    <property type="term" value="F:transferase activity"/>
    <property type="evidence" value="ECO:0007669"/>
    <property type="project" value="UniProtKB-KW"/>
</dbReference>
<dbReference type="GO" id="GO:0006396">
    <property type="term" value="P:RNA processing"/>
    <property type="evidence" value="ECO:0007669"/>
    <property type="project" value="TreeGrafter"/>
</dbReference>
<dbReference type="OrthoDB" id="427886at2759"/>
<dbReference type="Pfam" id="PF08698">
    <property type="entry name" value="Fcf2"/>
    <property type="match status" value="1"/>
</dbReference>
<dbReference type="InterPro" id="IPR039883">
    <property type="entry name" value="Fcf2/DNTTIP2"/>
</dbReference>
<organism evidence="4 5">
    <name type="scientific">Thelohanellus kitauei</name>
    <name type="common">Myxosporean</name>
    <dbReference type="NCBI Taxonomy" id="669202"/>
    <lineage>
        <taxon>Eukaryota</taxon>
        <taxon>Metazoa</taxon>
        <taxon>Cnidaria</taxon>
        <taxon>Myxozoa</taxon>
        <taxon>Myxosporea</taxon>
        <taxon>Bivalvulida</taxon>
        <taxon>Platysporina</taxon>
        <taxon>Myxobolidae</taxon>
        <taxon>Thelohanellus</taxon>
    </lineage>
</organism>
<keyword evidence="4" id="KW-0808">Transferase</keyword>
<comment type="caution">
    <text evidence="4">The sequence shown here is derived from an EMBL/GenBank/DDBJ whole genome shotgun (WGS) entry which is preliminary data.</text>
</comment>
<evidence type="ECO:0000313" key="5">
    <source>
        <dbReference type="Proteomes" id="UP000031668"/>
    </source>
</evidence>
<accession>A0A0C2M4J2</accession>
<dbReference type="GO" id="GO:0003723">
    <property type="term" value="F:RNA binding"/>
    <property type="evidence" value="ECO:0007669"/>
    <property type="project" value="TreeGrafter"/>
</dbReference>
<dbReference type="OMA" id="FTICENK"/>
<dbReference type="PANTHER" id="PTHR21686">
    <property type="entry name" value="DEOXYNUCLEOTIDYLTRANSFERASE TERMINAL-INTERACTING PROTEIN 2"/>
    <property type="match status" value="1"/>
</dbReference>
<reference evidence="4 5" key="1">
    <citation type="journal article" date="2014" name="Genome Biol. Evol.">
        <title>The genome of the myxosporean Thelohanellus kitauei shows adaptations to nutrient acquisition within its fish host.</title>
        <authorList>
            <person name="Yang Y."/>
            <person name="Xiong J."/>
            <person name="Zhou Z."/>
            <person name="Huo F."/>
            <person name="Miao W."/>
            <person name="Ran C."/>
            <person name="Liu Y."/>
            <person name="Zhang J."/>
            <person name="Feng J."/>
            <person name="Wang M."/>
            <person name="Wang M."/>
            <person name="Wang L."/>
            <person name="Yao B."/>
        </authorList>
    </citation>
    <scope>NUCLEOTIDE SEQUENCE [LARGE SCALE GENOMIC DNA]</scope>
    <source>
        <strain evidence="4">Wuqing</strain>
    </source>
</reference>
<keyword evidence="5" id="KW-1185">Reference proteome</keyword>
<protein>
    <submittedName>
        <fullName evidence="4">Deoxynucleotidyltransferase terminal-interacting protein 2</fullName>
    </submittedName>
</protein>
<comment type="subcellular location">
    <subcellularLocation>
        <location evidence="1">Nucleus</location>
        <location evidence="1">Nucleolus</location>
    </subcellularLocation>
</comment>
<dbReference type="Proteomes" id="UP000031668">
    <property type="component" value="Unassembled WGS sequence"/>
</dbReference>
<dbReference type="InterPro" id="IPR014810">
    <property type="entry name" value="Fcf2_C"/>
</dbReference>
<dbReference type="PANTHER" id="PTHR21686:SF12">
    <property type="entry name" value="DEOXYNUCLEOTIDYLTRANSFERASE TERMINAL-INTERACTING PROTEIN 2"/>
    <property type="match status" value="1"/>
</dbReference>
<evidence type="ECO:0000259" key="3">
    <source>
        <dbReference type="Pfam" id="PF08698"/>
    </source>
</evidence>
<name>A0A0C2M4J2_THEKT</name>
<proteinExistence type="predicted"/>